<protein>
    <submittedName>
        <fullName evidence="2">Fic family protein</fullName>
    </submittedName>
</protein>
<accession>A0ABV1KQM3</accession>
<dbReference type="PROSITE" id="PS51459">
    <property type="entry name" value="FIDO"/>
    <property type="match status" value="1"/>
</dbReference>
<dbReference type="Proteomes" id="UP001493487">
    <property type="component" value="Unassembled WGS sequence"/>
</dbReference>
<proteinExistence type="predicted"/>
<dbReference type="InterPro" id="IPR003812">
    <property type="entry name" value="Fido"/>
</dbReference>
<evidence type="ECO:0000313" key="3">
    <source>
        <dbReference type="Proteomes" id="UP001493487"/>
    </source>
</evidence>
<feature type="domain" description="Fido" evidence="1">
    <location>
        <begin position="1"/>
        <end position="64"/>
    </location>
</feature>
<dbReference type="InterPro" id="IPR036597">
    <property type="entry name" value="Fido-like_dom_sf"/>
</dbReference>
<dbReference type="Gene3D" id="1.10.3290.10">
    <property type="entry name" value="Fido-like domain"/>
    <property type="match status" value="1"/>
</dbReference>
<comment type="caution">
    <text evidence="2">The sequence shown here is derived from an EMBL/GenBank/DDBJ whole genome shotgun (WGS) entry which is preliminary data.</text>
</comment>
<organism evidence="2 3">
    <name type="scientific">Cohnella silvisoli</name>
    <dbReference type="NCBI Taxonomy" id="2873699"/>
    <lineage>
        <taxon>Bacteria</taxon>
        <taxon>Bacillati</taxon>
        <taxon>Bacillota</taxon>
        <taxon>Bacilli</taxon>
        <taxon>Bacillales</taxon>
        <taxon>Paenibacillaceae</taxon>
        <taxon>Cohnella</taxon>
    </lineage>
</organism>
<sequence>MKIYTEYVTCLNSYSNIRRPSISLEDIVDLHHEFESIHPFQDGNGRGSIGSKNICVRNEVEWTS</sequence>
<evidence type="ECO:0000259" key="1">
    <source>
        <dbReference type="PROSITE" id="PS51459"/>
    </source>
</evidence>
<dbReference type="EMBL" id="JASKHM010000004">
    <property type="protein sequence ID" value="MEQ4482389.1"/>
    <property type="molecule type" value="Genomic_DNA"/>
</dbReference>
<reference evidence="2 3" key="1">
    <citation type="journal article" date="2023" name="Genome Announc.">
        <title>Pan-Genome Analyses of the Genus Cohnella and Proposal of the Novel Species Cohnella silvisoli sp. nov., Isolated from Forest Soil.</title>
        <authorList>
            <person name="Wang C."/>
            <person name="Mao L."/>
            <person name="Bao G."/>
            <person name="Zhu H."/>
        </authorList>
    </citation>
    <scope>NUCLEOTIDE SEQUENCE [LARGE SCALE GENOMIC DNA]</scope>
    <source>
        <strain evidence="2 3">NL03-T5-1</strain>
    </source>
</reference>
<dbReference type="SUPFAM" id="SSF140931">
    <property type="entry name" value="Fic-like"/>
    <property type="match status" value="1"/>
</dbReference>
<evidence type="ECO:0000313" key="2">
    <source>
        <dbReference type="EMBL" id="MEQ4482389.1"/>
    </source>
</evidence>
<dbReference type="Pfam" id="PF02661">
    <property type="entry name" value="Fic"/>
    <property type="match status" value="1"/>
</dbReference>
<keyword evidence="3" id="KW-1185">Reference proteome</keyword>
<name>A0ABV1KQM3_9BACL</name>
<gene>
    <name evidence="2" type="ORF">QJS35_08285</name>
</gene>
<dbReference type="RefSeq" id="WP_232187622.1">
    <property type="nucleotide sequence ID" value="NZ_JAIOAP010000013.1"/>
</dbReference>